<dbReference type="Gene3D" id="3.40.50.1860">
    <property type="match status" value="2"/>
</dbReference>
<dbReference type="InterPro" id="IPR001920">
    <property type="entry name" value="Asp/Glu_race"/>
</dbReference>
<dbReference type="GO" id="GO:0047661">
    <property type="term" value="F:amino-acid racemase activity"/>
    <property type="evidence" value="ECO:0007669"/>
    <property type="project" value="InterPro"/>
</dbReference>
<evidence type="ECO:0000256" key="1">
    <source>
        <dbReference type="ARBA" id="ARBA00007847"/>
    </source>
</evidence>
<evidence type="ECO:0000256" key="2">
    <source>
        <dbReference type="ARBA" id="ARBA00023235"/>
    </source>
</evidence>
<comment type="caution">
    <text evidence="3">The sequence shown here is derived from an EMBL/GenBank/DDBJ whole genome shotgun (WGS) entry which is preliminary data.</text>
</comment>
<organism evidence="3 4">
    <name type="scientific">Hydrogenophaga borbori</name>
    <dbReference type="NCBI Taxonomy" id="2294117"/>
    <lineage>
        <taxon>Bacteria</taxon>
        <taxon>Pseudomonadati</taxon>
        <taxon>Pseudomonadota</taxon>
        <taxon>Betaproteobacteria</taxon>
        <taxon>Burkholderiales</taxon>
        <taxon>Comamonadaceae</taxon>
        <taxon>Hydrogenophaga</taxon>
    </lineage>
</organism>
<dbReference type="InterPro" id="IPR004380">
    <property type="entry name" value="Asp_race"/>
</dbReference>
<dbReference type="InterPro" id="IPR015942">
    <property type="entry name" value="Asp/Glu/hydantoin_racemase"/>
</dbReference>
<keyword evidence="4" id="KW-1185">Reference proteome</keyword>
<dbReference type="RefSeq" id="WP_116960482.1">
    <property type="nucleotide sequence ID" value="NZ_QVLS01000012.1"/>
</dbReference>
<gene>
    <name evidence="3" type="ORF">DY262_18110</name>
</gene>
<dbReference type="Pfam" id="PF01177">
    <property type="entry name" value="Asp_Glu_race"/>
    <property type="match status" value="1"/>
</dbReference>
<proteinExistence type="inferred from homology"/>
<dbReference type="PANTHER" id="PTHR21198:SF7">
    <property type="entry name" value="ASPARTATE-GLUTAMATE RACEMASE FAMILY"/>
    <property type="match status" value="1"/>
</dbReference>
<keyword evidence="2" id="KW-0413">Isomerase</keyword>
<evidence type="ECO:0000313" key="4">
    <source>
        <dbReference type="Proteomes" id="UP000261931"/>
    </source>
</evidence>
<sequence length="249" mass="25888">MNHVALIAGMGPDAGADTLARFLRACRRELQAAGRPINDQAYPHHVLVQHPIADRSAALLQGGASPVPGLVGAVGVAKAAGARTLGIACNTAHFWHGELQALFPDLEILHIADETARAVHRSGARTCAVLATAATQRGGLFRRALAAHGLDTVAQSPGDEEAVHRAIFAIKAGRPEEGGPPLRAMLEQLLDRVDSVVLGCTELGLVIDADPFAGRVVDAASELANALAAKAYGTYPTHTSPSPQPTEQP</sequence>
<dbReference type="InterPro" id="IPR033134">
    <property type="entry name" value="Asp/Glu_racemase_AS_2"/>
</dbReference>
<dbReference type="PROSITE" id="PS00924">
    <property type="entry name" value="ASP_GLU_RACEMASE_2"/>
    <property type="match status" value="1"/>
</dbReference>
<evidence type="ECO:0000313" key="3">
    <source>
        <dbReference type="EMBL" id="RFP77270.1"/>
    </source>
</evidence>
<dbReference type="PANTHER" id="PTHR21198">
    <property type="entry name" value="GLUTAMATE RACEMASE"/>
    <property type="match status" value="1"/>
</dbReference>
<name>A0A372EG43_9BURK</name>
<dbReference type="Proteomes" id="UP000261931">
    <property type="component" value="Unassembled WGS sequence"/>
</dbReference>
<accession>A0A372EG43</accession>
<dbReference type="AlphaFoldDB" id="A0A372EG43"/>
<dbReference type="NCBIfam" id="TIGR00035">
    <property type="entry name" value="asp_race"/>
    <property type="match status" value="1"/>
</dbReference>
<reference evidence="3 4" key="1">
    <citation type="submission" date="2018-08" db="EMBL/GenBank/DDBJ databases">
        <title>Hydrogenophaga sp. LA-38 isolated from sludge.</title>
        <authorList>
            <person name="Im W.-T."/>
        </authorList>
    </citation>
    <scope>NUCLEOTIDE SEQUENCE [LARGE SCALE GENOMIC DNA]</scope>
    <source>
        <strain evidence="3 4">LA-38</strain>
    </source>
</reference>
<comment type="similarity">
    <text evidence="1">Belongs to the aspartate/glutamate racemases family.</text>
</comment>
<dbReference type="EMBL" id="QVLS01000012">
    <property type="protein sequence ID" value="RFP77270.1"/>
    <property type="molecule type" value="Genomic_DNA"/>
</dbReference>
<protein>
    <submittedName>
        <fullName evidence="3">Aspartate/glutamate racemase family protein</fullName>
    </submittedName>
</protein>
<dbReference type="SUPFAM" id="SSF53681">
    <property type="entry name" value="Aspartate/glutamate racemase"/>
    <property type="match status" value="2"/>
</dbReference>